<keyword evidence="12" id="KW-0186">Copper</keyword>
<evidence type="ECO:0000256" key="13">
    <source>
        <dbReference type="ARBA" id="ARBA00023157"/>
    </source>
</evidence>
<dbReference type="InterPro" id="IPR011706">
    <property type="entry name" value="Cu-oxidase_C"/>
</dbReference>
<name>A0A1L7WVA8_9HELO</name>
<dbReference type="STRING" id="576137.A0A1L7WVA8"/>
<dbReference type="EMBL" id="FJOG01000008">
    <property type="protein sequence ID" value="CZR56712.1"/>
    <property type="molecule type" value="Genomic_DNA"/>
</dbReference>
<dbReference type="PANTHER" id="PTHR11709:SF502">
    <property type="entry name" value="MULTICOPPER OXIDASE"/>
    <property type="match status" value="1"/>
</dbReference>
<evidence type="ECO:0000256" key="2">
    <source>
        <dbReference type="ARBA" id="ARBA00001935"/>
    </source>
</evidence>
<sequence length="561" mass="61335">MFISSLFLAASALSTAFAAPSSSLASTSKLSKRCTNSASDRACWGDYDLSTNYYDTVPDTGVTREYWFEVQNGTAAPDGVERIVLTVNGTVPGPTIIADWGDTVVVHVTNAMENNGTGIHFHGIRQNYTNYMDGVPSITQCPIAPGDSFTYTWRATQYGSSWYHSHFAVQAWDGIFGGILINGPATANYDEDKGNLFLNDWSHSTAEVLADEAATSGPPTLDNCLINGTNVYDDSGSRFETDFVSGTSYRLRLVNGAADTHFKFSIDNHTLQVISTDFVPIVPYNTTMVSIGMGQRYDVIVIADQAEGDYWMRAIPQESCSDNDNVDNILGIVRYDSTSTSDPTSTAYTYSDSCDDEDISTLVPYLSNQVGTSPSVSDTFTATLSNGGGAILWKMGDTSFVNDWDYPTVLQVAEGNDTWTSEQNIIELDTADQWVYFVIETTFAQAHPIHLHGHDFWVLAQGTGTYDSSTVTLTTTDGPRRDVAMLPASGYLVLAYYTDNPGAWLMHCHIAWHASEGFALQLLERESEMVALMDVTSINSTCANWDTYTAEEDIVQDDSGI</sequence>
<keyword evidence="10" id="KW-0677">Repeat</keyword>
<dbReference type="Pfam" id="PF00394">
    <property type="entry name" value="Cu-oxidase"/>
    <property type="match status" value="1"/>
</dbReference>
<evidence type="ECO:0000256" key="7">
    <source>
        <dbReference type="ARBA" id="ARBA00022525"/>
    </source>
</evidence>
<keyword evidence="13" id="KW-1015">Disulfide bond</keyword>
<feature type="domain" description="Plastocyanin-like" evidence="17">
    <location>
        <begin position="196"/>
        <end position="336"/>
    </location>
</feature>
<evidence type="ECO:0000259" key="19">
    <source>
        <dbReference type="Pfam" id="PF07732"/>
    </source>
</evidence>
<comment type="catalytic activity">
    <reaction evidence="1">
        <text>4 hydroquinone + O2 = 4 benzosemiquinone + 2 H2O</text>
        <dbReference type="Rhea" id="RHEA:11276"/>
        <dbReference type="ChEBI" id="CHEBI:15377"/>
        <dbReference type="ChEBI" id="CHEBI:15379"/>
        <dbReference type="ChEBI" id="CHEBI:17594"/>
        <dbReference type="ChEBI" id="CHEBI:17977"/>
        <dbReference type="EC" id="1.10.3.2"/>
    </reaction>
</comment>
<dbReference type="FunFam" id="2.60.40.420:FF:000021">
    <property type="entry name" value="Extracellular dihydrogeodin oxidase/laccase"/>
    <property type="match status" value="1"/>
</dbReference>
<evidence type="ECO:0000256" key="5">
    <source>
        <dbReference type="ARBA" id="ARBA00010609"/>
    </source>
</evidence>
<keyword evidence="14" id="KW-0325">Glycoprotein</keyword>
<dbReference type="Pfam" id="PF07732">
    <property type="entry name" value="Cu-oxidase_3"/>
    <property type="match status" value="1"/>
</dbReference>
<dbReference type="Gene3D" id="2.60.40.420">
    <property type="entry name" value="Cupredoxins - blue copper proteins"/>
    <property type="match status" value="3"/>
</dbReference>
<evidence type="ECO:0000313" key="21">
    <source>
        <dbReference type="Proteomes" id="UP000184330"/>
    </source>
</evidence>
<keyword evidence="9 16" id="KW-0732">Signal</keyword>
<proteinExistence type="inferred from homology"/>
<evidence type="ECO:0000256" key="15">
    <source>
        <dbReference type="ARBA" id="ARBA00023185"/>
    </source>
</evidence>
<comment type="subcellular location">
    <subcellularLocation>
        <location evidence="4">Secreted</location>
    </subcellularLocation>
</comment>
<dbReference type="InterPro" id="IPR011707">
    <property type="entry name" value="Cu-oxidase-like_N"/>
</dbReference>
<dbReference type="SUPFAM" id="SSF49503">
    <property type="entry name" value="Cupredoxins"/>
    <property type="match status" value="3"/>
</dbReference>
<evidence type="ECO:0000256" key="4">
    <source>
        <dbReference type="ARBA" id="ARBA00004613"/>
    </source>
</evidence>
<feature type="chain" id="PRO_5013222279" description="laccase" evidence="16">
    <location>
        <begin position="19"/>
        <end position="561"/>
    </location>
</feature>
<keyword evidence="11" id="KW-0560">Oxidoreductase</keyword>
<reference evidence="20 21" key="1">
    <citation type="submission" date="2016-03" db="EMBL/GenBank/DDBJ databases">
        <authorList>
            <person name="Ploux O."/>
        </authorList>
    </citation>
    <scope>NUCLEOTIDE SEQUENCE [LARGE SCALE GENOMIC DNA]</scope>
    <source>
        <strain evidence="20 21">UAMH 11012</strain>
    </source>
</reference>
<evidence type="ECO:0000256" key="6">
    <source>
        <dbReference type="ARBA" id="ARBA00012297"/>
    </source>
</evidence>
<dbReference type="FunFam" id="2.60.40.420:FF:000046">
    <property type="entry name" value="Multicopper oxidase"/>
    <property type="match status" value="1"/>
</dbReference>
<evidence type="ECO:0000256" key="10">
    <source>
        <dbReference type="ARBA" id="ARBA00022737"/>
    </source>
</evidence>
<dbReference type="CDD" id="cd13880">
    <property type="entry name" value="CuRO_2_MaLCC_like"/>
    <property type="match status" value="1"/>
</dbReference>
<evidence type="ECO:0000313" key="20">
    <source>
        <dbReference type="EMBL" id="CZR56712.1"/>
    </source>
</evidence>
<dbReference type="CDD" id="cd13854">
    <property type="entry name" value="CuRO_1_MaLCC_like"/>
    <property type="match status" value="1"/>
</dbReference>
<evidence type="ECO:0000259" key="17">
    <source>
        <dbReference type="Pfam" id="PF00394"/>
    </source>
</evidence>
<dbReference type="InterPro" id="IPR001117">
    <property type="entry name" value="Cu-oxidase_2nd"/>
</dbReference>
<dbReference type="AlphaFoldDB" id="A0A1L7WVA8"/>
<dbReference type="InterPro" id="IPR008972">
    <property type="entry name" value="Cupredoxin"/>
</dbReference>
<organism evidence="20 21">
    <name type="scientific">Phialocephala subalpina</name>
    <dbReference type="NCBI Taxonomy" id="576137"/>
    <lineage>
        <taxon>Eukaryota</taxon>
        <taxon>Fungi</taxon>
        <taxon>Dikarya</taxon>
        <taxon>Ascomycota</taxon>
        <taxon>Pezizomycotina</taxon>
        <taxon>Leotiomycetes</taxon>
        <taxon>Helotiales</taxon>
        <taxon>Mollisiaceae</taxon>
        <taxon>Phialocephala</taxon>
        <taxon>Phialocephala fortinii species complex</taxon>
    </lineage>
</organism>
<evidence type="ECO:0000256" key="8">
    <source>
        <dbReference type="ARBA" id="ARBA00022723"/>
    </source>
</evidence>
<keyword evidence="21" id="KW-1185">Reference proteome</keyword>
<feature type="domain" description="Plastocyanin-like" evidence="18">
    <location>
        <begin position="408"/>
        <end position="526"/>
    </location>
</feature>
<accession>A0A1L7WVA8</accession>
<gene>
    <name evidence="20" type="ORF">PAC_06601</name>
</gene>
<keyword evidence="8" id="KW-0479">Metal-binding</keyword>
<keyword evidence="7" id="KW-0964">Secreted</keyword>
<dbReference type="OrthoDB" id="2121828at2759"/>
<feature type="signal peptide" evidence="16">
    <location>
        <begin position="1"/>
        <end position="18"/>
    </location>
</feature>
<dbReference type="GO" id="GO:0046274">
    <property type="term" value="P:lignin catabolic process"/>
    <property type="evidence" value="ECO:0007669"/>
    <property type="project" value="UniProtKB-KW"/>
</dbReference>
<keyword evidence="15" id="KW-0439">Lignin degradation</keyword>
<dbReference type="GO" id="GO:0005507">
    <property type="term" value="F:copper ion binding"/>
    <property type="evidence" value="ECO:0007669"/>
    <property type="project" value="InterPro"/>
</dbReference>
<evidence type="ECO:0000256" key="9">
    <source>
        <dbReference type="ARBA" id="ARBA00022729"/>
    </source>
</evidence>
<dbReference type="Pfam" id="PF07731">
    <property type="entry name" value="Cu-oxidase_2"/>
    <property type="match status" value="1"/>
</dbReference>
<evidence type="ECO:0000256" key="11">
    <source>
        <dbReference type="ARBA" id="ARBA00023002"/>
    </source>
</evidence>
<dbReference type="GO" id="GO:0005576">
    <property type="term" value="C:extracellular region"/>
    <property type="evidence" value="ECO:0007669"/>
    <property type="project" value="UniProtKB-SubCell"/>
</dbReference>
<dbReference type="FunFam" id="2.60.40.420:FF:000038">
    <property type="entry name" value="Extracellular dihydrogeodin oxidase/laccase"/>
    <property type="match status" value="1"/>
</dbReference>
<evidence type="ECO:0000259" key="18">
    <source>
        <dbReference type="Pfam" id="PF07731"/>
    </source>
</evidence>
<evidence type="ECO:0000256" key="16">
    <source>
        <dbReference type="SAM" id="SignalP"/>
    </source>
</evidence>
<dbReference type="CDD" id="cd13901">
    <property type="entry name" value="CuRO_3_MaLCC_like"/>
    <property type="match status" value="1"/>
</dbReference>
<evidence type="ECO:0000256" key="1">
    <source>
        <dbReference type="ARBA" id="ARBA00000349"/>
    </source>
</evidence>
<comment type="similarity">
    <text evidence="5">Belongs to the multicopper oxidase family.</text>
</comment>
<dbReference type="InterPro" id="IPR045087">
    <property type="entry name" value="Cu-oxidase_fam"/>
</dbReference>
<dbReference type="EC" id="1.10.3.2" evidence="6"/>
<evidence type="ECO:0000256" key="14">
    <source>
        <dbReference type="ARBA" id="ARBA00023180"/>
    </source>
</evidence>
<dbReference type="Proteomes" id="UP000184330">
    <property type="component" value="Unassembled WGS sequence"/>
</dbReference>
<evidence type="ECO:0000256" key="12">
    <source>
        <dbReference type="ARBA" id="ARBA00023008"/>
    </source>
</evidence>
<comment type="function">
    <text evidence="3">Lignin degradation and detoxification of lignin-derived products.</text>
</comment>
<dbReference type="GO" id="GO:0052716">
    <property type="term" value="F:hydroquinone:oxygen oxidoreductase activity"/>
    <property type="evidence" value="ECO:0007669"/>
    <property type="project" value="UniProtKB-EC"/>
</dbReference>
<dbReference type="PANTHER" id="PTHR11709">
    <property type="entry name" value="MULTI-COPPER OXIDASE"/>
    <property type="match status" value="1"/>
</dbReference>
<comment type="cofactor">
    <cofactor evidence="2">
        <name>Cu cation</name>
        <dbReference type="ChEBI" id="CHEBI:23378"/>
    </cofactor>
</comment>
<protein>
    <recommendedName>
        <fullName evidence="6">laccase</fullName>
        <ecNumber evidence="6">1.10.3.2</ecNumber>
    </recommendedName>
</protein>
<evidence type="ECO:0000256" key="3">
    <source>
        <dbReference type="ARBA" id="ARBA00002075"/>
    </source>
</evidence>
<feature type="domain" description="Plastocyanin-like" evidence="19">
    <location>
        <begin position="70"/>
        <end position="184"/>
    </location>
</feature>